<dbReference type="InterPro" id="IPR015655">
    <property type="entry name" value="PP2C"/>
</dbReference>
<dbReference type="Gene3D" id="3.60.40.10">
    <property type="entry name" value="PPM-type phosphatase domain"/>
    <property type="match status" value="2"/>
</dbReference>
<dbReference type="PANTHER" id="PTHR13832">
    <property type="entry name" value="PROTEIN PHOSPHATASE 2C"/>
    <property type="match status" value="1"/>
</dbReference>
<dbReference type="PROSITE" id="PS01032">
    <property type="entry name" value="PPM_1"/>
    <property type="match status" value="1"/>
</dbReference>
<dbReference type="GO" id="GO:0016020">
    <property type="term" value="C:membrane"/>
    <property type="evidence" value="ECO:0007669"/>
    <property type="project" value="UniProtKB-SubCell"/>
</dbReference>
<organism evidence="14 15">
    <name type="scientific">Theileria equi strain WA</name>
    <dbReference type="NCBI Taxonomy" id="1537102"/>
    <lineage>
        <taxon>Eukaryota</taxon>
        <taxon>Sar</taxon>
        <taxon>Alveolata</taxon>
        <taxon>Apicomplexa</taxon>
        <taxon>Aconoidasida</taxon>
        <taxon>Piroplasmida</taxon>
        <taxon>Theileriidae</taxon>
        <taxon>Theileria</taxon>
    </lineage>
</organism>
<dbReference type="KEGG" id="beq:BEWA_035920"/>
<comment type="subcellular location">
    <subcellularLocation>
        <location evidence="2">Membrane</location>
        <topology evidence="2">Peripheral membrane protein</topology>
    </subcellularLocation>
</comment>
<reference evidence="14 15" key="1">
    <citation type="journal article" date="2012" name="BMC Genomics">
        <title>Comparative genomic analysis and phylogenetic position of Theileria equi.</title>
        <authorList>
            <person name="Kappmeyer L.S."/>
            <person name="Thiagarajan M."/>
            <person name="Herndon D.R."/>
            <person name="Ramsay J.D."/>
            <person name="Caler E."/>
            <person name="Djikeng A."/>
            <person name="Gillespie J.J."/>
            <person name="Lau A.O."/>
            <person name="Roalson E.H."/>
            <person name="Silva J.C."/>
            <person name="Silva M.G."/>
            <person name="Suarez C.E."/>
            <person name="Ueti M.W."/>
            <person name="Nene V.M."/>
            <person name="Mealey R.H."/>
            <person name="Knowles D.P."/>
            <person name="Brayton K.A."/>
        </authorList>
    </citation>
    <scope>NUCLEOTIDE SEQUENCE [LARGE SCALE GENOMIC DNA]</scope>
    <source>
        <strain evidence="14 15">WA</strain>
    </source>
</reference>
<evidence type="ECO:0000256" key="9">
    <source>
        <dbReference type="ARBA" id="ARBA00023211"/>
    </source>
</evidence>
<dbReference type="InterPro" id="IPR001932">
    <property type="entry name" value="PPM-type_phosphatase-like_dom"/>
</dbReference>
<keyword evidence="9" id="KW-0464">Manganese</keyword>
<evidence type="ECO:0000256" key="3">
    <source>
        <dbReference type="ARBA" id="ARBA00006702"/>
    </source>
</evidence>
<evidence type="ECO:0000256" key="6">
    <source>
        <dbReference type="ARBA" id="ARBA00022801"/>
    </source>
</evidence>
<dbReference type="EC" id="3.1.3.16" evidence="4"/>
<dbReference type="GO" id="GO:0046872">
    <property type="term" value="F:metal ion binding"/>
    <property type="evidence" value="ECO:0007669"/>
    <property type="project" value="UniProtKB-KW"/>
</dbReference>
<sequence length="496" mass="54420">MIFRGGPLLGFFIIRRMGAHLSSPRTDKTSAFGGDLAKDSTQFGCTSMQGWRVSMEDAHLAIPDFIKHKNGSIGLYGVFDGHGGHYVSTWCSKHFHDLFRDELQAHPDMPIDINVEPRMPVEKCVAESLQSAFLRVDEELLKPEIEAELKSYYKPVDKAEVPGTCMDSSDILKVLLPNKRSTREALKILEAIKNPEGLDQQCRSIPIESEDVTMDAVGGEEERAHYASMIQEVCVDSGNYGREGVSEFSFEYAKGDMSAYSDELDDISPEDSIDAIMEEPYGEAIAHGCGAASVVLAVTPGPNPCLVAANAGDSRVILCRAGKAIPLSHDHKPGLPEESERIRRAGGSVTNGRVDGNLNLSRAIGDLSFKQDHTLKPEEQRISAFPDVRICPISKEDDFVILACDGIWDCKTNQEVVDFVRERINSAKEKNAYDGSTLSKICEELCDACVSKNPSESEGIGCDNMTVIIVKLGDSILDNKNVDHTVTMYRRPLGSL</sequence>
<dbReference type="InterPro" id="IPR000222">
    <property type="entry name" value="PP2C_BS"/>
</dbReference>
<evidence type="ECO:0000256" key="1">
    <source>
        <dbReference type="ARBA" id="ARBA00001936"/>
    </source>
</evidence>
<dbReference type="eggNOG" id="KOG0698">
    <property type="taxonomic scope" value="Eukaryota"/>
</dbReference>
<dbReference type="PANTHER" id="PTHR13832:SF803">
    <property type="entry name" value="PROTEIN PHOSPHATASE 1G"/>
    <property type="match status" value="1"/>
</dbReference>
<proteinExistence type="inferred from homology"/>
<dbReference type="GeneID" id="15807960"/>
<accession>L1LDX8</accession>
<dbReference type="PROSITE" id="PS51746">
    <property type="entry name" value="PPM_2"/>
    <property type="match status" value="1"/>
</dbReference>
<gene>
    <name evidence="14" type="ORF">BEWA_035920</name>
</gene>
<dbReference type="Pfam" id="PF00481">
    <property type="entry name" value="PP2C"/>
    <property type="match status" value="2"/>
</dbReference>
<comment type="catalytic activity">
    <reaction evidence="11">
        <text>O-phospho-L-threonyl-[protein] + H2O = L-threonyl-[protein] + phosphate</text>
        <dbReference type="Rhea" id="RHEA:47004"/>
        <dbReference type="Rhea" id="RHEA-COMP:11060"/>
        <dbReference type="Rhea" id="RHEA-COMP:11605"/>
        <dbReference type="ChEBI" id="CHEBI:15377"/>
        <dbReference type="ChEBI" id="CHEBI:30013"/>
        <dbReference type="ChEBI" id="CHEBI:43474"/>
        <dbReference type="ChEBI" id="CHEBI:61977"/>
        <dbReference type="EC" id="3.1.3.16"/>
    </reaction>
</comment>
<evidence type="ECO:0000256" key="11">
    <source>
        <dbReference type="ARBA" id="ARBA00048336"/>
    </source>
</evidence>
<comment type="catalytic activity">
    <reaction evidence="10">
        <text>O-phospho-L-seryl-[protein] + H2O = L-seryl-[protein] + phosphate</text>
        <dbReference type="Rhea" id="RHEA:20629"/>
        <dbReference type="Rhea" id="RHEA-COMP:9863"/>
        <dbReference type="Rhea" id="RHEA-COMP:11604"/>
        <dbReference type="ChEBI" id="CHEBI:15377"/>
        <dbReference type="ChEBI" id="CHEBI:29999"/>
        <dbReference type="ChEBI" id="CHEBI:43474"/>
        <dbReference type="ChEBI" id="CHEBI:83421"/>
        <dbReference type="EC" id="3.1.3.16"/>
    </reaction>
</comment>
<dbReference type="OrthoDB" id="10264738at2759"/>
<dbReference type="SUPFAM" id="SSF81606">
    <property type="entry name" value="PP2C-like"/>
    <property type="match status" value="1"/>
</dbReference>
<comment type="cofactor">
    <cofactor evidence="1">
        <name>Mn(2+)</name>
        <dbReference type="ChEBI" id="CHEBI:29035"/>
    </cofactor>
</comment>
<dbReference type="SMART" id="SM00332">
    <property type="entry name" value="PP2Cc"/>
    <property type="match status" value="1"/>
</dbReference>
<evidence type="ECO:0000256" key="8">
    <source>
        <dbReference type="ARBA" id="ARBA00022912"/>
    </source>
</evidence>
<keyword evidence="6 12" id="KW-0378">Hydrolase</keyword>
<dbReference type="AlphaFoldDB" id="L1LDX8"/>
<evidence type="ECO:0000256" key="2">
    <source>
        <dbReference type="ARBA" id="ARBA00004170"/>
    </source>
</evidence>
<comment type="similarity">
    <text evidence="3 12">Belongs to the PP2C family.</text>
</comment>
<dbReference type="EMBL" id="ACOU01000002">
    <property type="protein sequence ID" value="EKX73556.1"/>
    <property type="molecule type" value="Genomic_DNA"/>
</dbReference>
<dbReference type="Proteomes" id="UP000031512">
    <property type="component" value="Unassembled WGS sequence"/>
</dbReference>
<feature type="domain" description="PPM-type phosphatase" evidence="13">
    <location>
        <begin position="42"/>
        <end position="472"/>
    </location>
</feature>
<keyword evidence="15" id="KW-1185">Reference proteome</keyword>
<name>L1LDX8_THEEQ</name>
<evidence type="ECO:0000256" key="4">
    <source>
        <dbReference type="ARBA" id="ARBA00013081"/>
    </source>
</evidence>
<evidence type="ECO:0000256" key="12">
    <source>
        <dbReference type="RuleBase" id="RU003465"/>
    </source>
</evidence>
<comment type="caution">
    <text evidence="14">The sequence shown here is derived from an EMBL/GenBank/DDBJ whole genome shotgun (WGS) entry which is preliminary data.</text>
</comment>
<evidence type="ECO:0000313" key="14">
    <source>
        <dbReference type="EMBL" id="EKX73556.1"/>
    </source>
</evidence>
<dbReference type="STRING" id="1537102.L1LDX8"/>
<protein>
    <recommendedName>
        <fullName evidence="4">protein-serine/threonine phosphatase</fullName>
        <ecNumber evidence="4">3.1.3.16</ecNumber>
    </recommendedName>
</protein>
<evidence type="ECO:0000256" key="5">
    <source>
        <dbReference type="ARBA" id="ARBA00022723"/>
    </source>
</evidence>
<dbReference type="InterPro" id="IPR036457">
    <property type="entry name" value="PPM-type-like_dom_sf"/>
</dbReference>
<dbReference type="CDD" id="cd00143">
    <property type="entry name" value="PP2Cc"/>
    <property type="match status" value="1"/>
</dbReference>
<keyword evidence="8 12" id="KW-0904">Protein phosphatase</keyword>
<keyword evidence="7" id="KW-0460">Magnesium</keyword>
<evidence type="ECO:0000313" key="15">
    <source>
        <dbReference type="Proteomes" id="UP000031512"/>
    </source>
</evidence>
<evidence type="ECO:0000256" key="10">
    <source>
        <dbReference type="ARBA" id="ARBA00047761"/>
    </source>
</evidence>
<evidence type="ECO:0000259" key="13">
    <source>
        <dbReference type="PROSITE" id="PS51746"/>
    </source>
</evidence>
<keyword evidence="5" id="KW-0479">Metal-binding</keyword>
<dbReference type="VEuPathDB" id="PiroplasmaDB:BEWA_035920"/>
<dbReference type="GO" id="GO:0004722">
    <property type="term" value="F:protein serine/threonine phosphatase activity"/>
    <property type="evidence" value="ECO:0007669"/>
    <property type="project" value="UniProtKB-EC"/>
</dbReference>
<evidence type="ECO:0000256" key="7">
    <source>
        <dbReference type="ARBA" id="ARBA00022842"/>
    </source>
</evidence>
<dbReference type="RefSeq" id="XP_004833008.1">
    <property type="nucleotide sequence ID" value="XM_004832951.1"/>
</dbReference>